<keyword evidence="8" id="KW-0809">Transit peptide</keyword>
<evidence type="ECO:0000256" key="2">
    <source>
        <dbReference type="ARBA" id="ARBA00010930"/>
    </source>
</evidence>
<evidence type="ECO:0000256" key="13">
    <source>
        <dbReference type="RuleBase" id="RU000722"/>
    </source>
</evidence>
<dbReference type="InterPro" id="IPR006162">
    <property type="entry name" value="Ppantetheine_attach_site"/>
</dbReference>
<dbReference type="PROSITE" id="PS50075">
    <property type="entry name" value="CARRIER"/>
    <property type="match status" value="1"/>
</dbReference>
<keyword evidence="14" id="KW-0732">Signal</keyword>
<keyword evidence="11" id="KW-0496">Mitochondrion</keyword>
<feature type="domain" description="Carrier" evidence="15">
    <location>
        <begin position="60"/>
        <end position="135"/>
    </location>
</feature>
<comment type="function">
    <text evidence="13">Carrier of the growing fatty acid chain in fatty acid biosynthesis.</text>
</comment>
<gene>
    <name evidence="16" type="primary">ACP2</name>
    <name evidence="16" type="ORF">HK105_208140</name>
</gene>
<evidence type="ECO:0000259" key="15">
    <source>
        <dbReference type="PROSITE" id="PS50075"/>
    </source>
</evidence>
<name>A0ABR4MYL8_9FUNG</name>
<proteinExistence type="inferred from homology"/>
<dbReference type="InterPro" id="IPR003231">
    <property type="entry name" value="ACP"/>
</dbReference>
<comment type="subcellular location">
    <subcellularLocation>
        <location evidence="1">Mitochondrion</location>
    </subcellularLocation>
</comment>
<dbReference type="InterPro" id="IPR009081">
    <property type="entry name" value="PP-bd_ACP"/>
</dbReference>
<keyword evidence="10" id="KW-0443">Lipid metabolism</keyword>
<keyword evidence="9" id="KW-0249">Electron transport</keyword>
<evidence type="ECO:0000256" key="11">
    <source>
        <dbReference type="ARBA" id="ARBA00023128"/>
    </source>
</evidence>
<keyword evidence="4 13" id="KW-0596">Phosphopantetheine</keyword>
<evidence type="ECO:0000256" key="9">
    <source>
        <dbReference type="ARBA" id="ARBA00022982"/>
    </source>
</evidence>
<evidence type="ECO:0000313" key="17">
    <source>
        <dbReference type="Proteomes" id="UP001527925"/>
    </source>
</evidence>
<comment type="similarity">
    <text evidence="2">Belongs to the acyl carrier protein (ACP) family.</text>
</comment>
<feature type="chain" id="PRO_5046421521" description="Acyl carrier protein" evidence="14">
    <location>
        <begin position="19"/>
        <end position="138"/>
    </location>
</feature>
<evidence type="ECO:0000256" key="1">
    <source>
        <dbReference type="ARBA" id="ARBA00004173"/>
    </source>
</evidence>
<evidence type="ECO:0000256" key="7">
    <source>
        <dbReference type="ARBA" id="ARBA00022832"/>
    </source>
</evidence>
<dbReference type="EMBL" id="JADGIZ020000069">
    <property type="protein sequence ID" value="KAL2912366.1"/>
    <property type="molecule type" value="Genomic_DNA"/>
</dbReference>
<evidence type="ECO:0000256" key="5">
    <source>
        <dbReference type="ARBA" id="ARBA00022516"/>
    </source>
</evidence>
<dbReference type="SUPFAM" id="SSF47336">
    <property type="entry name" value="ACP-like"/>
    <property type="match status" value="1"/>
</dbReference>
<dbReference type="PROSITE" id="PS00012">
    <property type="entry name" value="PHOSPHOPANTETHEINE"/>
    <property type="match status" value="1"/>
</dbReference>
<dbReference type="Pfam" id="PF00550">
    <property type="entry name" value="PP-binding"/>
    <property type="match status" value="1"/>
</dbReference>
<keyword evidence="3" id="KW-0813">Transport</keyword>
<evidence type="ECO:0000256" key="8">
    <source>
        <dbReference type="ARBA" id="ARBA00022946"/>
    </source>
</evidence>
<evidence type="ECO:0000256" key="14">
    <source>
        <dbReference type="SAM" id="SignalP"/>
    </source>
</evidence>
<protein>
    <recommendedName>
        <fullName evidence="13">Acyl carrier protein</fullName>
    </recommendedName>
</protein>
<evidence type="ECO:0000256" key="6">
    <source>
        <dbReference type="ARBA" id="ARBA00022553"/>
    </source>
</evidence>
<accession>A0ABR4MYL8</accession>
<organism evidence="16 17">
    <name type="scientific">Polyrhizophydium stewartii</name>
    <dbReference type="NCBI Taxonomy" id="2732419"/>
    <lineage>
        <taxon>Eukaryota</taxon>
        <taxon>Fungi</taxon>
        <taxon>Fungi incertae sedis</taxon>
        <taxon>Chytridiomycota</taxon>
        <taxon>Chytridiomycota incertae sedis</taxon>
        <taxon>Chytridiomycetes</taxon>
        <taxon>Rhizophydiales</taxon>
        <taxon>Rhizophydiales incertae sedis</taxon>
        <taxon>Polyrhizophydium</taxon>
    </lineage>
</organism>
<evidence type="ECO:0000313" key="16">
    <source>
        <dbReference type="EMBL" id="KAL2912366.1"/>
    </source>
</evidence>
<dbReference type="InterPro" id="IPR036736">
    <property type="entry name" value="ACP-like_sf"/>
</dbReference>
<feature type="signal peptide" evidence="14">
    <location>
        <begin position="1"/>
        <end position="18"/>
    </location>
</feature>
<reference evidence="16 17" key="1">
    <citation type="submission" date="2023-09" db="EMBL/GenBank/DDBJ databases">
        <title>Pangenome analysis of Batrachochytrium dendrobatidis and related Chytrids.</title>
        <authorList>
            <person name="Yacoub M.N."/>
            <person name="Stajich J.E."/>
            <person name="James T.Y."/>
        </authorList>
    </citation>
    <scope>NUCLEOTIDE SEQUENCE [LARGE SCALE GENOMIC DNA]</scope>
    <source>
        <strain evidence="16 17">JEL0888</strain>
    </source>
</reference>
<keyword evidence="6" id="KW-0597">Phosphoprotein</keyword>
<sequence>MFCLARVALPKLAAAAAAAPARRAAVSAIAAARVSLRPAPAASLAFARLFSAGPAPLTVQQIEDRVLQLLKDFDKVDPSKLTLDAHFTNDLGLDSLDQVEITMALEDEFSIELPDRDAEEILTPRQAVEKIFLNKNAM</sequence>
<evidence type="ECO:0000256" key="3">
    <source>
        <dbReference type="ARBA" id="ARBA00022448"/>
    </source>
</evidence>
<dbReference type="NCBIfam" id="TIGR00517">
    <property type="entry name" value="acyl_carrier"/>
    <property type="match status" value="1"/>
</dbReference>
<keyword evidence="7" id="KW-0276">Fatty acid metabolism</keyword>
<dbReference type="PANTHER" id="PTHR20863:SF28">
    <property type="entry name" value="ACYL CARRIER PROTEIN, MITOCHONDRIAL"/>
    <property type="match status" value="1"/>
</dbReference>
<keyword evidence="12 13" id="KW-0275">Fatty acid biosynthesis</keyword>
<keyword evidence="17" id="KW-1185">Reference proteome</keyword>
<dbReference type="PANTHER" id="PTHR20863">
    <property type="entry name" value="ACYL CARRIER PROTEIN"/>
    <property type="match status" value="1"/>
</dbReference>
<comment type="caution">
    <text evidence="16">The sequence shown here is derived from an EMBL/GenBank/DDBJ whole genome shotgun (WGS) entry which is preliminary data.</text>
</comment>
<evidence type="ECO:0000256" key="12">
    <source>
        <dbReference type="ARBA" id="ARBA00023160"/>
    </source>
</evidence>
<evidence type="ECO:0000256" key="4">
    <source>
        <dbReference type="ARBA" id="ARBA00022450"/>
    </source>
</evidence>
<dbReference type="Gene3D" id="1.10.1200.10">
    <property type="entry name" value="ACP-like"/>
    <property type="match status" value="1"/>
</dbReference>
<dbReference type="Proteomes" id="UP001527925">
    <property type="component" value="Unassembled WGS sequence"/>
</dbReference>
<keyword evidence="5 13" id="KW-0444">Lipid biosynthesis</keyword>
<dbReference type="HAMAP" id="MF_01217">
    <property type="entry name" value="Acyl_carrier"/>
    <property type="match status" value="1"/>
</dbReference>
<evidence type="ECO:0000256" key="10">
    <source>
        <dbReference type="ARBA" id="ARBA00023098"/>
    </source>
</evidence>